<organism evidence="1 2">
    <name type="scientific">Paramuricea clavata</name>
    <name type="common">Red gorgonian</name>
    <name type="synonym">Violescent sea-whip</name>
    <dbReference type="NCBI Taxonomy" id="317549"/>
    <lineage>
        <taxon>Eukaryota</taxon>
        <taxon>Metazoa</taxon>
        <taxon>Cnidaria</taxon>
        <taxon>Anthozoa</taxon>
        <taxon>Octocorallia</taxon>
        <taxon>Malacalcyonacea</taxon>
        <taxon>Plexauridae</taxon>
        <taxon>Paramuricea</taxon>
    </lineage>
</organism>
<reference evidence="1" key="1">
    <citation type="submission" date="2020-04" db="EMBL/GenBank/DDBJ databases">
        <authorList>
            <person name="Alioto T."/>
            <person name="Alioto T."/>
            <person name="Gomez Garrido J."/>
        </authorList>
    </citation>
    <scope>NUCLEOTIDE SEQUENCE</scope>
    <source>
        <strain evidence="1">A484AB</strain>
    </source>
</reference>
<name>A0A7D9MH84_PARCT</name>
<dbReference type="Proteomes" id="UP001152795">
    <property type="component" value="Unassembled WGS sequence"/>
</dbReference>
<accession>A0A7D9MH84</accession>
<sequence>KANSTLGLLRRILGECSAAVKPRAYTSLVRPQLEYASTVWNPYTKRNIYKIEMVQRRAARFVFNDYSKASHVSPMIDHLGWDNLQQRRLLHQATMFYKIHQGLVGISLPDD</sequence>
<proteinExistence type="predicted"/>
<gene>
    <name evidence="1" type="ORF">PACLA_8A012670</name>
</gene>
<dbReference type="EMBL" id="CACRXK020040136">
    <property type="protein sequence ID" value="CAB4045537.1"/>
    <property type="molecule type" value="Genomic_DNA"/>
</dbReference>
<dbReference type="AlphaFoldDB" id="A0A7D9MH84"/>
<evidence type="ECO:0000313" key="1">
    <source>
        <dbReference type="EMBL" id="CAB4045537.1"/>
    </source>
</evidence>
<comment type="caution">
    <text evidence="1">The sequence shown here is derived from an EMBL/GenBank/DDBJ whole genome shotgun (WGS) entry which is preliminary data.</text>
</comment>
<feature type="non-terminal residue" evidence="1">
    <location>
        <position position="111"/>
    </location>
</feature>
<protein>
    <submittedName>
        <fullName evidence="1">Uncharacterized protein</fullName>
    </submittedName>
</protein>
<feature type="non-terminal residue" evidence="1">
    <location>
        <position position="1"/>
    </location>
</feature>
<dbReference type="OrthoDB" id="9200451at2759"/>
<evidence type="ECO:0000313" key="2">
    <source>
        <dbReference type="Proteomes" id="UP001152795"/>
    </source>
</evidence>
<keyword evidence="2" id="KW-1185">Reference proteome</keyword>